<dbReference type="Proteomes" id="UP001054252">
    <property type="component" value="Unassembled WGS sequence"/>
</dbReference>
<evidence type="ECO:0000259" key="1">
    <source>
        <dbReference type="Pfam" id="PF13966"/>
    </source>
</evidence>
<dbReference type="InterPro" id="IPR026960">
    <property type="entry name" value="RVT-Znf"/>
</dbReference>
<gene>
    <name evidence="2" type="ORF">SLEP1_g16340</name>
</gene>
<organism evidence="2 3">
    <name type="scientific">Rubroshorea leprosula</name>
    <dbReference type="NCBI Taxonomy" id="152421"/>
    <lineage>
        <taxon>Eukaryota</taxon>
        <taxon>Viridiplantae</taxon>
        <taxon>Streptophyta</taxon>
        <taxon>Embryophyta</taxon>
        <taxon>Tracheophyta</taxon>
        <taxon>Spermatophyta</taxon>
        <taxon>Magnoliopsida</taxon>
        <taxon>eudicotyledons</taxon>
        <taxon>Gunneridae</taxon>
        <taxon>Pentapetalae</taxon>
        <taxon>rosids</taxon>
        <taxon>malvids</taxon>
        <taxon>Malvales</taxon>
        <taxon>Dipterocarpaceae</taxon>
        <taxon>Rubroshorea</taxon>
    </lineage>
</organism>
<sequence length="209" mass="25044">MGHWNGNTWSWNLRWRRELHTWEDNQVEHLHQLLSCKHPQRAKKDSWCWSHEKKGQYSVKSAYQLLLSCETNDCTRIMKKCWNKMEPNKVCSFAWLLLQNRIPSKDNLLRREAIKEAMDARQGFIQHLWAARNKQGWQVVWHAVVWSIWSARNAAFFGECRVTEESMLKIIQSHSYFWLSGKSESWPYSFLDWVQNPSRCLVSKRGKHP</sequence>
<dbReference type="PANTHER" id="PTHR36617">
    <property type="entry name" value="PROTEIN, PUTATIVE-RELATED"/>
    <property type="match status" value="1"/>
</dbReference>
<evidence type="ECO:0000313" key="3">
    <source>
        <dbReference type="Proteomes" id="UP001054252"/>
    </source>
</evidence>
<reference evidence="2 3" key="1">
    <citation type="journal article" date="2021" name="Commun. Biol.">
        <title>The genome of Shorea leprosula (Dipterocarpaceae) highlights the ecological relevance of drought in aseasonal tropical rainforests.</title>
        <authorList>
            <person name="Ng K.K.S."/>
            <person name="Kobayashi M.J."/>
            <person name="Fawcett J.A."/>
            <person name="Hatakeyama M."/>
            <person name="Paape T."/>
            <person name="Ng C.H."/>
            <person name="Ang C.C."/>
            <person name="Tnah L.H."/>
            <person name="Lee C.T."/>
            <person name="Nishiyama T."/>
            <person name="Sese J."/>
            <person name="O'Brien M.J."/>
            <person name="Copetti D."/>
            <person name="Mohd Noor M.I."/>
            <person name="Ong R.C."/>
            <person name="Putra M."/>
            <person name="Sireger I.Z."/>
            <person name="Indrioko S."/>
            <person name="Kosugi Y."/>
            <person name="Izuno A."/>
            <person name="Isagi Y."/>
            <person name="Lee S.L."/>
            <person name="Shimizu K.K."/>
        </authorList>
    </citation>
    <scope>NUCLEOTIDE SEQUENCE [LARGE SCALE GENOMIC DNA]</scope>
    <source>
        <strain evidence="2">214</strain>
    </source>
</reference>
<dbReference type="Pfam" id="PF13966">
    <property type="entry name" value="zf-RVT"/>
    <property type="match status" value="1"/>
</dbReference>
<feature type="domain" description="Reverse transcriptase zinc-binding" evidence="1">
    <location>
        <begin position="57"/>
        <end position="114"/>
    </location>
</feature>
<dbReference type="AlphaFoldDB" id="A0AAV5IQI1"/>
<comment type="caution">
    <text evidence="2">The sequence shown here is derived from an EMBL/GenBank/DDBJ whole genome shotgun (WGS) entry which is preliminary data.</text>
</comment>
<proteinExistence type="predicted"/>
<evidence type="ECO:0000313" key="2">
    <source>
        <dbReference type="EMBL" id="GKV04142.1"/>
    </source>
</evidence>
<protein>
    <recommendedName>
        <fullName evidence="1">Reverse transcriptase zinc-binding domain-containing protein</fullName>
    </recommendedName>
</protein>
<accession>A0AAV5IQI1</accession>
<dbReference type="PANTHER" id="PTHR36617:SF15">
    <property type="entry name" value="REVERSE TRANSCRIPTASE ZINC-BINDING DOMAIN-CONTAINING PROTEIN"/>
    <property type="match status" value="1"/>
</dbReference>
<keyword evidence="3" id="KW-1185">Reference proteome</keyword>
<name>A0AAV5IQI1_9ROSI</name>
<dbReference type="EMBL" id="BPVZ01000021">
    <property type="protein sequence ID" value="GKV04142.1"/>
    <property type="molecule type" value="Genomic_DNA"/>
</dbReference>